<feature type="signal peptide" evidence="1">
    <location>
        <begin position="1"/>
        <end position="26"/>
    </location>
</feature>
<name>A0A1M7RTZ3_9SPHN</name>
<dbReference type="Proteomes" id="UP000184391">
    <property type="component" value="Unassembled WGS sequence"/>
</dbReference>
<protein>
    <recommendedName>
        <fullName evidence="4">Elongation factor P</fullName>
    </recommendedName>
</protein>
<dbReference type="AlphaFoldDB" id="A0A1M7RTZ3"/>
<organism evidence="2 3">
    <name type="scientific">Erythrobacter sanguineus</name>
    <dbReference type="NCBI Taxonomy" id="198312"/>
    <lineage>
        <taxon>Bacteria</taxon>
        <taxon>Pseudomonadati</taxon>
        <taxon>Pseudomonadota</taxon>
        <taxon>Alphaproteobacteria</taxon>
        <taxon>Sphingomonadales</taxon>
        <taxon>Erythrobacteraceae</taxon>
        <taxon>Erythrobacter/Porphyrobacter group</taxon>
        <taxon>Erythrobacter</taxon>
    </lineage>
</organism>
<evidence type="ECO:0000313" key="2">
    <source>
        <dbReference type="EMBL" id="SHN49548.1"/>
    </source>
</evidence>
<sequence>MRNRYVIMLALGAAALAGLVPGMADAQDRKTSRPQSRAGMADGGVLSTMPHGLYECAVPGDAGGEAYIVIAEESFRIGTASSYTNAQGNGIYLMRGRELVFTRGPKKDQRFRRIGDNMLQKLAADGSLGKLICTRRGSPD</sequence>
<proteinExistence type="predicted"/>
<evidence type="ECO:0000313" key="3">
    <source>
        <dbReference type="Proteomes" id="UP000184391"/>
    </source>
</evidence>
<feature type="chain" id="PRO_5013223848" description="Elongation factor P" evidence="1">
    <location>
        <begin position="27"/>
        <end position="140"/>
    </location>
</feature>
<evidence type="ECO:0000256" key="1">
    <source>
        <dbReference type="SAM" id="SignalP"/>
    </source>
</evidence>
<gene>
    <name evidence="2" type="ORF">SAMN02745193_00358</name>
</gene>
<evidence type="ECO:0008006" key="4">
    <source>
        <dbReference type="Google" id="ProtNLM"/>
    </source>
</evidence>
<keyword evidence="3" id="KW-1185">Reference proteome</keyword>
<dbReference type="EMBL" id="FRDF01000002">
    <property type="protein sequence ID" value="SHN49548.1"/>
    <property type="molecule type" value="Genomic_DNA"/>
</dbReference>
<keyword evidence="1" id="KW-0732">Signal</keyword>
<accession>A0A1M7RTZ3</accession>
<reference evidence="3" key="1">
    <citation type="submission" date="2016-12" db="EMBL/GenBank/DDBJ databases">
        <authorList>
            <person name="Varghese N."/>
            <person name="Submissions S."/>
        </authorList>
    </citation>
    <scope>NUCLEOTIDE SEQUENCE [LARGE SCALE GENOMIC DNA]</scope>
    <source>
        <strain evidence="3">DSM 11032</strain>
    </source>
</reference>
<dbReference type="STRING" id="198312.SAMN02745193_00358"/>
<dbReference type="OrthoDB" id="7509105at2"/>
<dbReference type="RefSeq" id="WP_072672953.1">
    <property type="nucleotide sequence ID" value="NZ_FRDF01000002.1"/>
</dbReference>